<gene>
    <name evidence="1" type="ORF">KBB96_03395</name>
</gene>
<dbReference type="RefSeq" id="WP_211632269.1">
    <property type="nucleotide sequence ID" value="NZ_CP073100.1"/>
</dbReference>
<proteinExistence type="predicted"/>
<protein>
    <submittedName>
        <fullName evidence="1">Uncharacterized protein</fullName>
    </submittedName>
</protein>
<evidence type="ECO:0000313" key="1">
    <source>
        <dbReference type="EMBL" id="QUE51940.1"/>
    </source>
</evidence>
<reference evidence="1" key="1">
    <citation type="submission" date="2021-04" db="EMBL/GenBank/DDBJ databases">
        <title>Luteolibacter sp. 32A isolated from the skin of an Anderson's salamander (Ambystoma andersonii).</title>
        <authorList>
            <person name="Spergser J."/>
            <person name="Busse H.-J."/>
        </authorList>
    </citation>
    <scope>NUCLEOTIDE SEQUENCE</scope>
    <source>
        <strain evidence="1">32A</strain>
    </source>
</reference>
<accession>A0A975PFK0</accession>
<name>A0A975PFK0_9BACT</name>
<dbReference type="Proteomes" id="UP000676169">
    <property type="component" value="Chromosome"/>
</dbReference>
<dbReference type="KEGG" id="lamb:KBB96_03395"/>
<dbReference type="EMBL" id="CP073100">
    <property type="protein sequence ID" value="QUE51940.1"/>
    <property type="molecule type" value="Genomic_DNA"/>
</dbReference>
<organism evidence="1 2">
    <name type="scientific">Luteolibacter ambystomatis</name>
    <dbReference type="NCBI Taxonomy" id="2824561"/>
    <lineage>
        <taxon>Bacteria</taxon>
        <taxon>Pseudomonadati</taxon>
        <taxon>Verrucomicrobiota</taxon>
        <taxon>Verrucomicrobiia</taxon>
        <taxon>Verrucomicrobiales</taxon>
        <taxon>Verrucomicrobiaceae</taxon>
        <taxon>Luteolibacter</taxon>
    </lineage>
</organism>
<keyword evidence="2" id="KW-1185">Reference proteome</keyword>
<evidence type="ECO:0000313" key="2">
    <source>
        <dbReference type="Proteomes" id="UP000676169"/>
    </source>
</evidence>
<sequence length="202" mass="22402">METALLIPIPARGTLSPMKWPLALIACLALASCDKTEVASLKPKSTEEASIETPRSEYKVALVAQRDAIGYMESCRRDLADLKEGKQRPSDINALEDRERFLAEAESGIKESALRVEKCREAFLKSSPSETDVSNVQNFASELQAAHEEYLKQVKAAHDDANAIQFERMNRARERYYSVISKAAASDYGPKRIQSLPPSAAR</sequence>
<dbReference type="AlphaFoldDB" id="A0A975PFK0"/>